<dbReference type="SUPFAM" id="SSF56281">
    <property type="entry name" value="Metallo-hydrolase/oxidoreductase"/>
    <property type="match status" value="1"/>
</dbReference>
<dbReference type="EMBL" id="JACBYQ010000002">
    <property type="protein sequence ID" value="NYE96118.1"/>
    <property type="molecule type" value="Genomic_DNA"/>
</dbReference>
<dbReference type="InterPro" id="IPR036866">
    <property type="entry name" value="RibonucZ/Hydroxyglut_hydro"/>
</dbReference>
<dbReference type="Pfam" id="PF00753">
    <property type="entry name" value="Lactamase_B"/>
    <property type="match status" value="1"/>
</dbReference>
<dbReference type="CDD" id="cd07729">
    <property type="entry name" value="AHL_lactonase_MBL-fold"/>
    <property type="match status" value="1"/>
</dbReference>
<dbReference type="PANTHER" id="PTHR42978">
    <property type="entry name" value="QUORUM-QUENCHING LACTONASE YTNP-RELATED-RELATED"/>
    <property type="match status" value="1"/>
</dbReference>
<evidence type="ECO:0000256" key="1">
    <source>
        <dbReference type="ARBA" id="ARBA00001947"/>
    </source>
</evidence>
<evidence type="ECO:0000313" key="8">
    <source>
        <dbReference type="Proteomes" id="UP000521748"/>
    </source>
</evidence>
<dbReference type="RefSeq" id="WP_179389820.1">
    <property type="nucleotide sequence ID" value="NZ_JACBYQ010000002.1"/>
</dbReference>
<keyword evidence="5" id="KW-0862">Zinc</keyword>
<keyword evidence="3" id="KW-0479">Metal-binding</keyword>
<dbReference type="GO" id="GO:0046872">
    <property type="term" value="F:metal ion binding"/>
    <property type="evidence" value="ECO:0007669"/>
    <property type="project" value="UniProtKB-KW"/>
</dbReference>
<dbReference type="InterPro" id="IPR001279">
    <property type="entry name" value="Metallo-B-lactamas"/>
</dbReference>
<keyword evidence="4 7" id="KW-0378">Hydrolase</keyword>
<evidence type="ECO:0000256" key="2">
    <source>
        <dbReference type="ARBA" id="ARBA00007749"/>
    </source>
</evidence>
<dbReference type="InterPro" id="IPR051013">
    <property type="entry name" value="MBL_superfamily_lactonases"/>
</dbReference>
<proteinExistence type="inferred from homology"/>
<dbReference type="Proteomes" id="UP000521748">
    <property type="component" value="Unassembled WGS sequence"/>
</dbReference>
<dbReference type="AlphaFoldDB" id="A0A7Y9LV07"/>
<dbReference type="PANTHER" id="PTHR42978:SF7">
    <property type="entry name" value="METALLO-HYDROLASE RV2300C-RELATED"/>
    <property type="match status" value="1"/>
</dbReference>
<evidence type="ECO:0000256" key="4">
    <source>
        <dbReference type="ARBA" id="ARBA00022801"/>
    </source>
</evidence>
<comment type="caution">
    <text evidence="7">The sequence shown here is derived from an EMBL/GenBank/DDBJ whole genome shotgun (WGS) entry which is preliminary data.</text>
</comment>
<feature type="domain" description="Metallo-beta-lactamase" evidence="6">
    <location>
        <begin position="44"/>
        <end position="257"/>
    </location>
</feature>
<keyword evidence="8" id="KW-1185">Reference proteome</keyword>
<reference evidence="7 8" key="1">
    <citation type="submission" date="2020-07" db="EMBL/GenBank/DDBJ databases">
        <title>Sequencing the genomes of 1000 actinobacteria strains.</title>
        <authorList>
            <person name="Klenk H.-P."/>
        </authorList>
    </citation>
    <scope>NUCLEOTIDE SEQUENCE [LARGE SCALE GENOMIC DNA]</scope>
    <source>
        <strain evidence="7 8">DSM 102047</strain>
    </source>
</reference>
<evidence type="ECO:0000256" key="5">
    <source>
        <dbReference type="ARBA" id="ARBA00022833"/>
    </source>
</evidence>
<evidence type="ECO:0000256" key="3">
    <source>
        <dbReference type="ARBA" id="ARBA00022723"/>
    </source>
</evidence>
<accession>A0A7Y9LV07</accession>
<organism evidence="7 8">
    <name type="scientific">Psychromicrobium silvestre</name>
    <dbReference type="NCBI Taxonomy" id="1645614"/>
    <lineage>
        <taxon>Bacteria</taxon>
        <taxon>Bacillati</taxon>
        <taxon>Actinomycetota</taxon>
        <taxon>Actinomycetes</taxon>
        <taxon>Micrococcales</taxon>
        <taxon>Micrococcaceae</taxon>
        <taxon>Psychromicrobium</taxon>
    </lineage>
</organism>
<comment type="cofactor">
    <cofactor evidence="1">
        <name>Zn(2+)</name>
        <dbReference type="ChEBI" id="CHEBI:29105"/>
    </cofactor>
</comment>
<name>A0A7Y9LV07_9MICC</name>
<dbReference type="GO" id="GO:0016787">
    <property type="term" value="F:hydrolase activity"/>
    <property type="evidence" value="ECO:0007669"/>
    <property type="project" value="UniProtKB-KW"/>
</dbReference>
<protein>
    <submittedName>
        <fullName evidence="7">Glyoxylase-like metal-dependent hydrolase (Beta-lactamase superfamily II)</fullName>
    </submittedName>
</protein>
<dbReference type="SMART" id="SM00849">
    <property type="entry name" value="Lactamase_B"/>
    <property type="match status" value="1"/>
</dbReference>
<evidence type="ECO:0000259" key="6">
    <source>
        <dbReference type="SMART" id="SM00849"/>
    </source>
</evidence>
<gene>
    <name evidence="7" type="ORF">FHU41_002368</name>
</gene>
<dbReference type="Gene3D" id="3.60.15.10">
    <property type="entry name" value="Ribonuclease Z/Hydroxyacylglutathione hydrolase-like"/>
    <property type="match status" value="1"/>
</dbReference>
<sequence length="276" mass="29737">MQSIKRVSVVSTGSVEIHPEHVARTRAPELWWLMTSRRWTAPRPINVYVIEHESGLVLFDTGQDRASVTDKNYFPGGLIGVIYSRLARFSIKADETLSAQLAKIGYDIADVKTVVISHLHQDHIGGLAELAHAEIIVGAAEIASAREKRPETRGYLTNHIFIPGLRWKPLEGELDLFDDGALTIIPTPGHTPGSLSMLAKQDGMTPLLFVGDLTYDVSLLEKGHVPGVGDKAGLEASTEQVTQLAVQHPGLVVLAAHDPAAAGLLGAAQTESPVTE</sequence>
<comment type="similarity">
    <text evidence="2">Belongs to the metallo-beta-lactamase superfamily.</text>
</comment>
<evidence type="ECO:0000313" key="7">
    <source>
        <dbReference type="EMBL" id="NYE96118.1"/>
    </source>
</evidence>